<dbReference type="PANTHER" id="PTHR48111">
    <property type="entry name" value="REGULATOR OF RPOS"/>
    <property type="match status" value="1"/>
</dbReference>
<feature type="domain" description="OmpR/PhoB-type" evidence="9">
    <location>
        <begin position="131"/>
        <end position="225"/>
    </location>
</feature>
<dbReference type="SMART" id="SM00862">
    <property type="entry name" value="Trans_reg_C"/>
    <property type="match status" value="1"/>
</dbReference>
<dbReference type="Gene3D" id="1.10.10.10">
    <property type="entry name" value="Winged helix-like DNA-binding domain superfamily/Winged helix DNA-binding domain"/>
    <property type="match status" value="1"/>
</dbReference>
<dbReference type="InterPro" id="IPR001789">
    <property type="entry name" value="Sig_transdc_resp-reg_receiver"/>
</dbReference>
<dbReference type="InterPro" id="IPR039420">
    <property type="entry name" value="WalR-like"/>
</dbReference>
<dbReference type="AlphaFoldDB" id="A0A2N1J3Z2"/>
<dbReference type="PANTHER" id="PTHR48111:SF1">
    <property type="entry name" value="TWO-COMPONENT RESPONSE REGULATOR ORR33"/>
    <property type="match status" value="1"/>
</dbReference>
<feature type="modified residue" description="4-aspartylphosphate" evidence="6">
    <location>
        <position position="55"/>
    </location>
</feature>
<dbReference type="GO" id="GO:0032993">
    <property type="term" value="C:protein-DNA complex"/>
    <property type="evidence" value="ECO:0007669"/>
    <property type="project" value="TreeGrafter"/>
</dbReference>
<dbReference type="Proteomes" id="UP000233248">
    <property type="component" value="Unassembled WGS sequence"/>
</dbReference>
<reference evidence="10 11" key="1">
    <citation type="submission" date="2017-09" db="EMBL/GenBank/DDBJ databases">
        <title>Genomics of the genus Arcobacter.</title>
        <authorList>
            <person name="Perez-Cataluna A."/>
            <person name="Figueras M.J."/>
            <person name="Salas-Masso N."/>
        </authorList>
    </citation>
    <scope>NUCLEOTIDE SEQUENCE [LARGE SCALE GENOMIC DNA]</scope>
    <source>
        <strain evidence="10 11">DSM 18005</strain>
    </source>
</reference>
<protein>
    <submittedName>
        <fullName evidence="10">DNA-binding response regulator</fullName>
    </submittedName>
</protein>
<evidence type="ECO:0000256" key="3">
    <source>
        <dbReference type="ARBA" id="ARBA00023015"/>
    </source>
</evidence>
<dbReference type="PROSITE" id="PS50110">
    <property type="entry name" value="RESPONSE_REGULATORY"/>
    <property type="match status" value="1"/>
</dbReference>
<evidence type="ECO:0000256" key="2">
    <source>
        <dbReference type="ARBA" id="ARBA00023012"/>
    </source>
</evidence>
<evidence type="ECO:0000313" key="10">
    <source>
        <dbReference type="EMBL" id="PKI81295.1"/>
    </source>
</evidence>
<evidence type="ECO:0000256" key="4">
    <source>
        <dbReference type="ARBA" id="ARBA00023125"/>
    </source>
</evidence>
<comment type="caution">
    <text evidence="10">The sequence shown here is derived from an EMBL/GenBank/DDBJ whole genome shotgun (WGS) entry which is preliminary data.</text>
</comment>
<evidence type="ECO:0000313" key="11">
    <source>
        <dbReference type="Proteomes" id="UP000233248"/>
    </source>
</evidence>
<dbReference type="Gene3D" id="3.40.50.2300">
    <property type="match status" value="1"/>
</dbReference>
<evidence type="ECO:0000259" key="9">
    <source>
        <dbReference type="PROSITE" id="PS51755"/>
    </source>
</evidence>
<dbReference type="GO" id="GO:0006355">
    <property type="term" value="P:regulation of DNA-templated transcription"/>
    <property type="evidence" value="ECO:0007669"/>
    <property type="project" value="InterPro"/>
</dbReference>
<feature type="domain" description="Response regulatory" evidence="8">
    <location>
        <begin position="5"/>
        <end position="122"/>
    </location>
</feature>
<keyword evidence="3" id="KW-0805">Transcription regulation</keyword>
<keyword evidence="1 6" id="KW-0597">Phosphoprotein</keyword>
<dbReference type="Pfam" id="PF00486">
    <property type="entry name" value="Trans_reg_C"/>
    <property type="match status" value="1"/>
</dbReference>
<sequence>MHNIKVLVLEDNAIVGFEIKKRVEELGYEVTSSVTNYEEAIKSLKNNPADIAIMDIDLGKNSKDGIQTAQDAQKIKFLPIIFLTAFSDEKTMEKAIMGNFIASYITKPFTKESLAPALILAKTKLKNNIENKFIPIADGYFFDYENCHLYYKNNPIKLSKQEKRLFTLLIEAKGNIVSFETIEYEIWPDAPVSNSSIRTLLYRLRNKLNSELIETIQSFGCKLKIS</sequence>
<dbReference type="RefSeq" id="WP_101184294.1">
    <property type="nucleotide sequence ID" value="NZ_CP031218.1"/>
</dbReference>
<gene>
    <name evidence="10" type="ORF">CP960_04900</name>
</gene>
<dbReference type="SMART" id="SM00448">
    <property type="entry name" value="REC"/>
    <property type="match status" value="1"/>
</dbReference>
<dbReference type="InterPro" id="IPR036388">
    <property type="entry name" value="WH-like_DNA-bd_sf"/>
</dbReference>
<dbReference type="PROSITE" id="PS51755">
    <property type="entry name" value="OMPR_PHOB"/>
    <property type="match status" value="1"/>
</dbReference>
<dbReference type="GO" id="GO:0000976">
    <property type="term" value="F:transcription cis-regulatory region binding"/>
    <property type="evidence" value="ECO:0007669"/>
    <property type="project" value="TreeGrafter"/>
</dbReference>
<organism evidence="10 11">
    <name type="scientific">Malaciobacter halophilus</name>
    <dbReference type="NCBI Taxonomy" id="197482"/>
    <lineage>
        <taxon>Bacteria</taxon>
        <taxon>Pseudomonadati</taxon>
        <taxon>Campylobacterota</taxon>
        <taxon>Epsilonproteobacteria</taxon>
        <taxon>Campylobacterales</taxon>
        <taxon>Arcobacteraceae</taxon>
        <taxon>Malaciobacter</taxon>
    </lineage>
</organism>
<evidence type="ECO:0000256" key="5">
    <source>
        <dbReference type="ARBA" id="ARBA00023163"/>
    </source>
</evidence>
<dbReference type="KEGG" id="ahs:AHALO_1910"/>
<dbReference type="EMBL" id="NXIF01000019">
    <property type="protein sequence ID" value="PKI81295.1"/>
    <property type="molecule type" value="Genomic_DNA"/>
</dbReference>
<evidence type="ECO:0000256" key="7">
    <source>
        <dbReference type="PROSITE-ProRule" id="PRU01091"/>
    </source>
</evidence>
<evidence type="ECO:0000256" key="1">
    <source>
        <dbReference type="ARBA" id="ARBA00022553"/>
    </source>
</evidence>
<evidence type="ECO:0000256" key="6">
    <source>
        <dbReference type="PROSITE-ProRule" id="PRU00169"/>
    </source>
</evidence>
<keyword evidence="5" id="KW-0804">Transcription</keyword>
<evidence type="ECO:0000259" key="8">
    <source>
        <dbReference type="PROSITE" id="PS50110"/>
    </source>
</evidence>
<dbReference type="GO" id="GO:0000156">
    <property type="term" value="F:phosphorelay response regulator activity"/>
    <property type="evidence" value="ECO:0007669"/>
    <property type="project" value="TreeGrafter"/>
</dbReference>
<dbReference type="GO" id="GO:0005829">
    <property type="term" value="C:cytosol"/>
    <property type="evidence" value="ECO:0007669"/>
    <property type="project" value="TreeGrafter"/>
</dbReference>
<dbReference type="OrthoDB" id="8912111at2"/>
<dbReference type="SUPFAM" id="SSF52172">
    <property type="entry name" value="CheY-like"/>
    <property type="match status" value="1"/>
</dbReference>
<dbReference type="CDD" id="cd00383">
    <property type="entry name" value="trans_reg_C"/>
    <property type="match status" value="1"/>
</dbReference>
<dbReference type="Pfam" id="PF00072">
    <property type="entry name" value="Response_reg"/>
    <property type="match status" value="1"/>
</dbReference>
<accession>A0A2N1J3Z2</accession>
<proteinExistence type="predicted"/>
<keyword evidence="2" id="KW-0902">Two-component regulatory system</keyword>
<feature type="DNA-binding region" description="OmpR/PhoB-type" evidence="7">
    <location>
        <begin position="131"/>
        <end position="225"/>
    </location>
</feature>
<keyword evidence="4 7" id="KW-0238">DNA-binding</keyword>
<dbReference type="InterPro" id="IPR001867">
    <property type="entry name" value="OmpR/PhoB-type_DNA-bd"/>
</dbReference>
<dbReference type="InterPro" id="IPR011006">
    <property type="entry name" value="CheY-like_superfamily"/>
</dbReference>
<name>A0A2N1J3Z2_9BACT</name>
<keyword evidence="11" id="KW-1185">Reference proteome</keyword>